<feature type="transmembrane region" description="Helical" evidence="1">
    <location>
        <begin position="204"/>
        <end position="228"/>
    </location>
</feature>
<keyword evidence="3" id="KW-1185">Reference proteome</keyword>
<accession>A0A0C2M155</accession>
<comment type="caution">
    <text evidence="2">The sequence shown here is derived from an EMBL/GenBank/DDBJ whole genome shotgun (WGS) entry which is preliminary data.</text>
</comment>
<keyword evidence="1" id="KW-0472">Membrane</keyword>
<proteinExistence type="predicted"/>
<sequence length="238" mass="27548">MSNIVVDLYILDINRVNILKDAESDNLIDNPCSDTNDWVYFYVDNIKQFTSDGSELNIRIEETDESYESSWLAIKCKLQDLGNEIEISKCNISVRRRSNDYYHQIGYKYKINNYTKYKIINHNIWFNISGDGKDHIDFGIREISIIFTDPTETCELEHDHNYIYASFQSTDLVYPCITTRQKSTSLTTTTLEPVTQSGPSKGNLSIHTIIILSIVFALFFFVIPLLIYRKLKPGQRIG</sequence>
<organism evidence="2 3">
    <name type="scientific">Thelohanellus kitauei</name>
    <name type="common">Myxosporean</name>
    <dbReference type="NCBI Taxonomy" id="669202"/>
    <lineage>
        <taxon>Eukaryota</taxon>
        <taxon>Metazoa</taxon>
        <taxon>Cnidaria</taxon>
        <taxon>Myxozoa</taxon>
        <taxon>Myxosporea</taxon>
        <taxon>Bivalvulida</taxon>
        <taxon>Platysporina</taxon>
        <taxon>Myxobolidae</taxon>
        <taxon>Thelohanellus</taxon>
    </lineage>
</organism>
<evidence type="ECO:0000313" key="3">
    <source>
        <dbReference type="Proteomes" id="UP000031668"/>
    </source>
</evidence>
<protein>
    <submittedName>
        <fullName evidence="2">Uncharacterized protein</fullName>
    </submittedName>
</protein>
<evidence type="ECO:0000313" key="2">
    <source>
        <dbReference type="EMBL" id="KII60765.1"/>
    </source>
</evidence>
<dbReference type="AlphaFoldDB" id="A0A0C2M155"/>
<keyword evidence="1" id="KW-1133">Transmembrane helix</keyword>
<gene>
    <name evidence="2" type="ORF">RF11_11880</name>
</gene>
<reference evidence="2 3" key="1">
    <citation type="journal article" date="2014" name="Genome Biol. Evol.">
        <title>The genome of the myxosporean Thelohanellus kitauei shows adaptations to nutrient acquisition within its fish host.</title>
        <authorList>
            <person name="Yang Y."/>
            <person name="Xiong J."/>
            <person name="Zhou Z."/>
            <person name="Huo F."/>
            <person name="Miao W."/>
            <person name="Ran C."/>
            <person name="Liu Y."/>
            <person name="Zhang J."/>
            <person name="Feng J."/>
            <person name="Wang M."/>
            <person name="Wang M."/>
            <person name="Wang L."/>
            <person name="Yao B."/>
        </authorList>
    </citation>
    <scope>NUCLEOTIDE SEQUENCE [LARGE SCALE GENOMIC DNA]</scope>
    <source>
        <strain evidence="2">Wuqing</strain>
    </source>
</reference>
<dbReference type="EMBL" id="JWZT01005445">
    <property type="protein sequence ID" value="KII60765.1"/>
    <property type="molecule type" value="Genomic_DNA"/>
</dbReference>
<name>A0A0C2M155_THEKT</name>
<dbReference type="Proteomes" id="UP000031668">
    <property type="component" value="Unassembled WGS sequence"/>
</dbReference>
<keyword evidence="1" id="KW-0812">Transmembrane</keyword>
<evidence type="ECO:0000256" key="1">
    <source>
        <dbReference type="SAM" id="Phobius"/>
    </source>
</evidence>